<keyword evidence="3" id="KW-1185">Reference proteome</keyword>
<sequence>MGATSVCPGEFARDLFDDALDVYVAMIRSAFLTVGLYLLLSGVVLCVVEEVVFNAKISETPAPVVELLTRVADSGLRTFHPPEWMAFTFVGVGAVTMMYAIALPRRA</sequence>
<reference evidence="2 3" key="1">
    <citation type="submission" date="2019-02" db="EMBL/GenBank/DDBJ databases">
        <title>Deep-cultivation of Planctomycetes and their phenomic and genomic characterization uncovers novel biology.</title>
        <authorList>
            <person name="Wiegand S."/>
            <person name="Jogler M."/>
            <person name="Boedeker C."/>
            <person name="Pinto D."/>
            <person name="Vollmers J."/>
            <person name="Rivas-Marin E."/>
            <person name="Kohn T."/>
            <person name="Peeters S.H."/>
            <person name="Heuer A."/>
            <person name="Rast P."/>
            <person name="Oberbeckmann S."/>
            <person name="Bunk B."/>
            <person name="Jeske O."/>
            <person name="Meyerdierks A."/>
            <person name="Storesund J.E."/>
            <person name="Kallscheuer N."/>
            <person name="Luecker S."/>
            <person name="Lage O.M."/>
            <person name="Pohl T."/>
            <person name="Merkel B.J."/>
            <person name="Hornburger P."/>
            <person name="Mueller R.-W."/>
            <person name="Bruemmer F."/>
            <person name="Labrenz M."/>
            <person name="Spormann A.M."/>
            <person name="Op Den Camp H."/>
            <person name="Overmann J."/>
            <person name="Amann R."/>
            <person name="Jetten M.S.M."/>
            <person name="Mascher T."/>
            <person name="Medema M.H."/>
            <person name="Devos D.P."/>
            <person name="Kaster A.-K."/>
            <person name="Ovreas L."/>
            <person name="Rohde M."/>
            <person name="Galperin M.Y."/>
            <person name="Jogler C."/>
        </authorList>
    </citation>
    <scope>NUCLEOTIDE SEQUENCE [LARGE SCALE GENOMIC DNA]</scope>
    <source>
        <strain evidence="2 3">KOR42</strain>
    </source>
</reference>
<keyword evidence="1" id="KW-1133">Transmembrane helix</keyword>
<comment type="caution">
    <text evidence="2">The sequence shown here is derived from an EMBL/GenBank/DDBJ whole genome shotgun (WGS) entry which is preliminary data.</text>
</comment>
<keyword evidence="1" id="KW-0812">Transmembrane</keyword>
<accession>A0A5C5WAK8</accession>
<evidence type="ECO:0000313" key="2">
    <source>
        <dbReference type="EMBL" id="TWT47099.1"/>
    </source>
</evidence>
<name>A0A5C5WAK8_9PLAN</name>
<feature type="transmembrane region" description="Helical" evidence="1">
    <location>
        <begin position="84"/>
        <end position="103"/>
    </location>
</feature>
<organism evidence="2 3">
    <name type="scientific">Thalassoglobus neptunius</name>
    <dbReference type="NCBI Taxonomy" id="1938619"/>
    <lineage>
        <taxon>Bacteria</taxon>
        <taxon>Pseudomonadati</taxon>
        <taxon>Planctomycetota</taxon>
        <taxon>Planctomycetia</taxon>
        <taxon>Planctomycetales</taxon>
        <taxon>Planctomycetaceae</taxon>
        <taxon>Thalassoglobus</taxon>
    </lineage>
</organism>
<dbReference type="EMBL" id="SIHI01000024">
    <property type="protein sequence ID" value="TWT47099.1"/>
    <property type="molecule type" value="Genomic_DNA"/>
</dbReference>
<proteinExistence type="predicted"/>
<protein>
    <submittedName>
        <fullName evidence="2">Uncharacterized protein</fullName>
    </submittedName>
</protein>
<gene>
    <name evidence="2" type="ORF">KOR42_42130</name>
</gene>
<feature type="transmembrane region" description="Helical" evidence="1">
    <location>
        <begin position="30"/>
        <end position="53"/>
    </location>
</feature>
<evidence type="ECO:0000256" key="1">
    <source>
        <dbReference type="SAM" id="Phobius"/>
    </source>
</evidence>
<evidence type="ECO:0000313" key="3">
    <source>
        <dbReference type="Proteomes" id="UP000317243"/>
    </source>
</evidence>
<dbReference type="RefSeq" id="WP_146511596.1">
    <property type="nucleotide sequence ID" value="NZ_SIHI01000024.1"/>
</dbReference>
<keyword evidence="1" id="KW-0472">Membrane</keyword>
<dbReference type="OrthoDB" id="215731at2"/>
<dbReference type="Proteomes" id="UP000317243">
    <property type="component" value="Unassembled WGS sequence"/>
</dbReference>
<dbReference type="AlphaFoldDB" id="A0A5C5WAK8"/>